<feature type="chain" id="PRO_5040403469" evidence="11">
    <location>
        <begin position="20"/>
        <end position="797"/>
    </location>
</feature>
<keyword evidence="2" id="KW-0597">Phosphoprotein</keyword>
<dbReference type="InterPro" id="IPR032675">
    <property type="entry name" value="LRR_dom_sf"/>
</dbReference>
<reference evidence="14" key="2">
    <citation type="submission" date="2025-08" db="UniProtKB">
        <authorList>
            <consortium name="RefSeq"/>
        </authorList>
    </citation>
    <scope>IDENTIFICATION</scope>
    <source>
        <tissue evidence="14">Leaf</tissue>
    </source>
</reference>
<feature type="region of interest" description="Disordered" evidence="9">
    <location>
        <begin position="364"/>
        <end position="391"/>
    </location>
</feature>
<evidence type="ECO:0000256" key="5">
    <source>
        <dbReference type="ARBA" id="ARBA00022729"/>
    </source>
</evidence>
<dbReference type="InterPro" id="IPR013210">
    <property type="entry name" value="LRR_N_plant-typ"/>
</dbReference>
<evidence type="ECO:0000313" key="14">
    <source>
        <dbReference type="RefSeq" id="XP_021867411.1"/>
    </source>
</evidence>
<evidence type="ECO:0000256" key="9">
    <source>
        <dbReference type="SAM" id="MobiDB-lite"/>
    </source>
</evidence>
<dbReference type="InterPro" id="IPR000719">
    <property type="entry name" value="Prot_kinase_dom"/>
</dbReference>
<feature type="transmembrane region" description="Helical" evidence="10">
    <location>
        <begin position="330"/>
        <end position="354"/>
    </location>
</feature>
<keyword evidence="3" id="KW-0433">Leucine-rich repeat</keyword>
<dbReference type="PANTHER" id="PTHR48007:SF47">
    <property type="entry name" value="PROTEIN KINASE DOMAIN-CONTAINING PROTEIN"/>
    <property type="match status" value="1"/>
</dbReference>
<dbReference type="GeneID" id="110806082"/>
<dbReference type="FunFam" id="3.80.10.10:FF:000400">
    <property type="entry name" value="Nuclear pore complex protein NUP107"/>
    <property type="match status" value="1"/>
</dbReference>
<name>A0A9R0JGG1_SPIOL</name>
<dbReference type="InterPro" id="IPR001611">
    <property type="entry name" value="Leu-rich_rpt"/>
</dbReference>
<protein>
    <submittedName>
        <fullName evidence="14">Probable LRR receptor-like serine/threonine-protein kinase At4g37250</fullName>
    </submittedName>
</protein>
<dbReference type="RefSeq" id="XP_021867411.1">
    <property type="nucleotide sequence ID" value="XM_022011719.2"/>
</dbReference>
<dbReference type="Gene3D" id="1.10.510.10">
    <property type="entry name" value="Transferase(Phosphotransferase) domain 1"/>
    <property type="match status" value="1"/>
</dbReference>
<dbReference type="PANTHER" id="PTHR48007">
    <property type="entry name" value="LEUCINE-RICH REPEAT RECEPTOR-LIKE PROTEIN KINASE PXC1"/>
    <property type="match status" value="1"/>
</dbReference>
<keyword evidence="8 10" id="KW-0472">Membrane</keyword>
<dbReference type="InterPro" id="IPR046959">
    <property type="entry name" value="PRK1-6/SRF4-like"/>
</dbReference>
<evidence type="ECO:0000256" key="2">
    <source>
        <dbReference type="ARBA" id="ARBA00022553"/>
    </source>
</evidence>
<sequence>MTKMTSFLSHLFFPFIILSLQFNQLVSLNSDGTFLLSLKYSILNDPLSVLTSWDYLDQTPCLWNGVVCSPDQRVITLALPGNQLLGSIPSDLGLIEHLQHLDLSNNFFNGTLPGTLFNASELQVLSLSSNVIYGDIPVISHSSLSFLNLSDNAFGGPLPVNFTSGFSNLTVLSLKGNYFSGSVPSGFPPSLEILDLSSNLFNGSLPSDLGVGPTLRYLNLSYNKISGEIPADFGEGMPENATIDVSYNNLTGQVPRSKPFLGQNPEFFSGNQELCGKPLKNLCVIPSTLSTPPNVSVTISPAIAVIPKPINSDSDSTTSSGGHNNGLKPAAIVGITVADLAGVGILGVVFFYLYQLRNKRVQHQQSVKKDNNDNINSSNLPPGKKAPTTTLGNDHFLVQINSATTTVVPNKMHKKCFTYCIKGGDSEEGATTDTRTSSDSDNDDSDDDNDDQKNRQNGDSGGGGGGGGEGGGTLVMVDGETELEAETLLKASAYILGASGSSIVYKAVLQDGSAFAVRRLGEIAVNKLRDFDGHIKAIAKVRHPNLVRVRGFYWAADEKLVIYDYVSNGSLATSAYKKGGSTSTPYHLPLEARLRIARGLARGLSYIHDKRYVHANIKPSNILLTQDMEPIISDLGLSWLVHGTNKGSSSRQFGSTRSMGSYDGNQDLSVSGSPYINPFGNTNGVGSPYHAPESLKNLKPNPKWDVYSFGIVLLELLTGKVYLDRELGQWTPSSGLEDRYWVLRIADVALRAEIQGKEEAMMGIFKLGFSCASMVAQKRPSMKEALQVLEKVSLSFV</sequence>
<feature type="compositionally biased region" description="Acidic residues" evidence="9">
    <location>
        <begin position="440"/>
        <end position="450"/>
    </location>
</feature>
<organism evidence="13 14">
    <name type="scientific">Spinacia oleracea</name>
    <name type="common">Spinach</name>
    <dbReference type="NCBI Taxonomy" id="3562"/>
    <lineage>
        <taxon>Eukaryota</taxon>
        <taxon>Viridiplantae</taxon>
        <taxon>Streptophyta</taxon>
        <taxon>Embryophyta</taxon>
        <taxon>Tracheophyta</taxon>
        <taxon>Spermatophyta</taxon>
        <taxon>Magnoliopsida</taxon>
        <taxon>eudicotyledons</taxon>
        <taxon>Gunneridae</taxon>
        <taxon>Pentapetalae</taxon>
        <taxon>Caryophyllales</taxon>
        <taxon>Chenopodiaceae</taxon>
        <taxon>Chenopodioideae</taxon>
        <taxon>Anserineae</taxon>
        <taxon>Spinacia</taxon>
    </lineage>
</organism>
<evidence type="ECO:0000259" key="12">
    <source>
        <dbReference type="PROSITE" id="PS50011"/>
    </source>
</evidence>
<keyword evidence="6" id="KW-0677">Repeat</keyword>
<dbReference type="Gene3D" id="3.30.200.20">
    <property type="entry name" value="Phosphorylase Kinase, domain 1"/>
    <property type="match status" value="1"/>
</dbReference>
<dbReference type="GO" id="GO:0005524">
    <property type="term" value="F:ATP binding"/>
    <property type="evidence" value="ECO:0007669"/>
    <property type="project" value="InterPro"/>
</dbReference>
<dbReference type="GO" id="GO:0016020">
    <property type="term" value="C:membrane"/>
    <property type="evidence" value="ECO:0007669"/>
    <property type="project" value="UniProtKB-SubCell"/>
</dbReference>
<feature type="signal peptide" evidence="11">
    <location>
        <begin position="1"/>
        <end position="19"/>
    </location>
</feature>
<feature type="domain" description="Protein kinase" evidence="12">
    <location>
        <begin position="490"/>
        <end position="797"/>
    </location>
</feature>
<evidence type="ECO:0000256" key="6">
    <source>
        <dbReference type="ARBA" id="ARBA00022737"/>
    </source>
</evidence>
<comment type="subcellular location">
    <subcellularLocation>
        <location evidence="1">Membrane</location>
        <topology evidence="1">Single-pass membrane protein</topology>
    </subcellularLocation>
</comment>
<gene>
    <name evidence="14" type="primary">LOC110806082</name>
</gene>
<evidence type="ECO:0000256" key="4">
    <source>
        <dbReference type="ARBA" id="ARBA00022692"/>
    </source>
</evidence>
<evidence type="ECO:0000256" key="8">
    <source>
        <dbReference type="ARBA" id="ARBA00023136"/>
    </source>
</evidence>
<dbReference type="Gene3D" id="3.80.10.10">
    <property type="entry name" value="Ribonuclease Inhibitor"/>
    <property type="match status" value="2"/>
</dbReference>
<evidence type="ECO:0000256" key="7">
    <source>
        <dbReference type="ARBA" id="ARBA00022989"/>
    </source>
</evidence>
<keyword evidence="5 11" id="KW-0732">Signal</keyword>
<feature type="compositionally biased region" description="Gly residues" evidence="9">
    <location>
        <begin position="459"/>
        <end position="473"/>
    </location>
</feature>
<evidence type="ECO:0000313" key="13">
    <source>
        <dbReference type="Proteomes" id="UP000813463"/>
    </source>
</evidence>
<dbReference type="Proteomes" id="UP000813463">
    <property type="component" value="Chromosome 4"/>
</dbReference>
<keyword evidence="7 10" id="KW-1133">Transmembrane helix</keyword>
<evidence type="ECO:0000256" key="3">
    <source>
        <dbReference type="ARBA" id="ARBA00022614"/>
    </source>
</evidence>
<reference evidence="13" key="1">
    <citation type="journal article" date="2021" name="Nat. Commun.">
        <title>Genomic analyses provide insights into spinach domestication and the genetic basis of agronomic traits.</title>
        <authorList>
            <person name="Cai X."/>
            <person name="Sun X."/>
            <person name="Xu C."/>
            <person name="Sun H."/>
            <person name="Wang X."/>
            <person name="Ge C."/>
            <person name="Zhang Z."/>
            <person name="Wang Q."/>
            <person name="Fei Z."/>
            <person name="Jiao C."/>
            <person name="Wang Q."/>
        </authorList>
    </citation>
    <scope>NUCLEOTIDE SEQUENCE [LARGE SCALE GENOMIC DNA]</scope>
    <source>
        <strain evidence="13">cv. Varoflay</strain>
    </source>
</reference>
<dbReference type="Pfam" id="PF00069">
    <property type="entry name" value="Pkinase"/>
    <property type="match status" value="1"/>
</dbReference>
<keyword evidence="4 10" id="KW-0812">Transmembrane</keyword>
<dbReference type="SUPFAM" id="SSF56112">
    <property type="entry name" value="Protein kinase-like (PK-like)"/>
    <property type="match status" value="1"/>
</dbReference>
<evidence type="ECO:0000256" key="11">
    <source>
        <dbReference type="SAM" id="SignalP"/>
    </source>
</evidence>
<dbReference type="KEGG" id="soe:110806082"/>
<dbReference type="OrthoDB" id="346907at2759"/>
<proteinExistence type="predicted"/>
<keyword evidence="13" id="KW-1185">Reference proteome</keyword>
<dbReference type="Pfam" id="PF00560">
    <property type="entry name" value="LRR_1"/>
    <property type="match status" value="4"/>
</dbReference>
<dbReference type="PROSITE" id="PS50011">
    <property type="entry name" value="PROTEIN_KINASE_DOM"/>
    <property type="match status" value="1"/>
</dbReference>
<evidence type="ECO:0000256" key="1">
    <source>
        <dbReference type="ARBA" id="ARBA00004167"/>
    </source>
</evidence>
<dbReference type="FunFam" id="3.80.10.10:FF:000722">
    <property type="entry name" value="Leucine-rich repeat receptor-like protein kinase"/>
    <property type="match status" value="1"/>
</dbReference>
<dbReference type="Pfam" id="PF08263">
    <property type="entry name" value="LRRNT_2"/>
    <property type="match status" value="1"/>
</dbReference>
<accession>A0A9R0JGG1</accession>
<feature type="region of interest" description="Disordered" evidence="9">
    <location>
        <begin position="427"/>
        <end position="475"/>
    </location>
</feature>
<dbReference type="InterPro" id="IPR011009">
    <property type="entry name" value="Kinase-like_dom_sf"/>
</dbReference>
<dbReference type="AlphaFoldDB" id="A0A9R0JGG1"/>
<evidence type="ECO:0000256" key="10">
    <source>
        <dbReference type="SAM" id="Phobius"/>
    </source>
</evidence>
<dbReference type="GO" id="GO:0004672">
    <property type="term" value="F:protein kinase activity"/>
    <property type="evidence" value="ECO:0007669"/>
    <property type="project" value="InterPro"/>
</dbReference>
<dbReference type="SUPFAM" id="SSF52058">
    <property type="entry name" value="L domain-like"/>
    <property type="match status" value="1"/>
</dbReference>